<dbReference type="SMART" id="SM00333">
    <property type="entry name" value="TUDOR"/>
    <property type="match status" value="2"/>
</dbReference>
<proteinExistence type="predicted"/>
<reference evidence="5" key="1">
    <citation type="submission" date="2017-02" db="UniProtKB">
        <authorList>
            <consortium name="WormBaseParasite"/>
        </authorList>
    </citation>
    <scope>IDENTIFICATION</scope>
</reference>
<feature type="coiled-coil region" evidence="1">
    <location>
        <begin position="609"/>
        <end position="639"/>
    </location>
</feature>
<name>A0A0R3S4W0_9BILA</name>
<evidence type="ECO:0000256" key="2">
    <source>
        <dbReference type="SAM" id="MobiDB-lite"/>
    </source>
</evidence>
<evidence type="ECO:0000256" key="1">
    <source>
        <dbReference type="SAM" id="Coils"/>
    </source>
</evidence>
<dbReference type="AlphaFoldDB" id="A0A0R3S4W0"/>
<sequence>MTGGEDDSVHTHVNYRKGERCSEGAPVCDRALSIKKTRAMRLGGKSLVTAPPDGRALWLRHDGSSINLMASTCFVPAGLALPVDDCFEVRILRVDPVTKCLFVRPLCIDNQYDELNMSLSAAAEDSYRLAVPQLISMSTVYMIRTKKGYLRGVLLKREKAVTYPMYDIDLGEVINISANDIYELLPSLRDIPPLCLCVTLESHIKTRKCEEFAFLKQGAICIIKICNEFPSDYPQRAKEMYPPAIMSQIYEKSENGKFVEITCMKVRDRLYELFSQIVNFIIFYFVFQTNEKIPEASLIPTADEVRFSGNIGSSIANASVIVESVASRKVFYPANWIFVFRTSEFFRSFDFNILSHLQSISIGGGNSRDMPRRRCRALVVKSASLPAITRDPALPFMFQKFSVSLPTRLTARVTERIDYDTYLMRNPEVINDLTQRMVAAKTPLRSRLCLDRGICCIARLIRPARLNSSSFQPQIFRAIASHYRPNDNTCEVLLVDFGQTIVCSVSDLFELQDQPVEVLEKPTASFRCRVKRFSPPKGGNKGIRLLDENNYNVCLTLKCARDLYWAKVTLSDTDFVLYYKKPRARKEMDEKKSMKEEMHIDTASEVDVIRKLKQRKRELHEAEGRLHEQEESLRKEEKIFANESIKRDQELQLIALQMQLWDISAKLDVATSNNSSFVKADGFCPQLEEGNYCDAPLHTANDYSQYGDGYDNSSSAVNISQQQQNVALNQSWGQSSFVTPTNQCNRPYQQMLNLDFKKRTFTIVFLILLQHTFPEKWYFHPKKWQVVSPETTRRLSLHDNIFQPPVRPDSKNKKRSAHVQTTISKSKTNTINSNSNAARFFHFYVSDYKITVSTDSFWDSCHRKLEYGEPPHRTVSDYYDIAKKQSHEHSPSAVSQNKYNLLNYSNRHTTLLKLEHSRKAVGDRVVSDASYTSLIKKPIYTSDESDDYSQLCISTSSYGAQDMIYHKLVSIADGSELMVRRVGSNADWPVFFVIPTAALQDISAEYFHSLHPTQKLNANGIEVGVLCVAECNDSKKTKVRAIIERFNGDLVHVRHIDDGNLETISRNQLWSTENLSPSVRTQPALSVPCILASLNETQLVKTISCHMNEIPCVGQLMHVLFKERRNSDGIWIVELINEKNNDNEAE</sequence>
<dbReference type="CDD" id="cd20379">
    <property type="entry name" value="Tudor_dTUD-like"/>
    <property type="match status" value="1"/>
</dbReference>
<dbReference type="STRING" id="1147741.A0A0R3S4W0"/>
<evidence type="ECO:0000313" key="4">
    <source>
        <dbReference type="Proteomes" id="UP000050640"/>
    </source>
</evidence>
<dbReference type="Gene3D" id="2.30.30.140">
    <property type="match status" value="1"/>
</dbReference>
<protein>
    <submittedName>
        <fullName evidence="5">Tudor domain-containing protein</fullName>
    </submittedName>
</protein>
<feature type="domain" description="Tudor" evidence="3">
    <location>
        <begin position="1019"/>
        <end position="1077"/>
    </location>
</feature>
<keyword evidence="1" id="KW-0175">Coiled coil</keyword>
<dbReference type="WBParaSite" id="EEL_0000982901-mRNA-1">
    <property type="protein sequence ID" value="EEL_0000982901-mRNA-1"/>
    <property type="gene ID" value="EEL_0000982901"/>
</dbReference>
<accession>A0A0R3S4W0</accession>
<dbReference type="InterPro" id="IPR002999">
    <property type="entry name" value="Tudor"/>
</dbReference>
<keyword evidence="4" id="KW-1185">Reference proteome</keyword>
<organism evidence="4 5">
    <name type="scientific">Elaeophora elaphi</name>
    <dbReference type="NCBI Taxonomy" id="1147741"/>
    <lineage>
        <taxon>Eukaryota</taxon>
        <taxon>Metazoa</taxon>
        <taxon>Ecdysozoa</taxon>
        <taxon>Nematoda</taxon>
        <taxon>Chromadorea</taxon>
        <taxon>Rhabditida</taxon>
        <taxon>Spirurina</taxon>
        <taxon>Spiruromorpha</taxon>
        <taxon>Filarioidea</taxon>
        <taxon>Onchocercidae</taxon>
        <taxon>Elaeophora</taxon>
    </lineage>
</organism>
<dbReference type="Proteomes" id="UP000050640">
    <property type="component" value="Unplaced"/>
</dbReference>
<feature type="domain" description="Tudor" evidence="3">
    <location>
        <begin position="448"/>
        <end position="516"/>
    </location>
</feature>
<evidence type="ECO:0000259" key="3">
    <source>
        <dbReference type="SMART" id="SM00333"/>
    </source>
</evidence>
<feature type="region of interest" description="Disordered" evidence="2">
    <location>
        <begin position="804"/>
        <end position="824"/>
    </location>
</feature>
<dbReference type="SUPFAM" id="SSF63748">
    <property type="entry name" value="Tudor/PWWP/MBT"/>
    <property type="match status" value="3"/>
</dbReference>
<evidence type="ECO:0000313" key="5">
    <source>
        <dbReference type="WBParaSite" id="EEL_0000982901-mRNA-1"/>
    </source>
</evidence>